<dbReference type="PANTHER" id="PTHR46600">
    <property type="entry name" value="THAP DOMAIN-CONTAINING"/>
    <property type="match status" value="1"/>
</dbReference>
<dbReference type="PROSITE" id="PS50950">
    <property type="entry name" value="ZF_THAP"/>
    <property type="match status" value="1"/>
</dbReference>
<dbReference type="GO" id="GO:0003677">
    <property type="term" value="F:DNA binding"/>
    <property type="evidence" value="ECO:0007669"/>
    <property type="project" value="UniProtKB-UniRule"/>
</dbReference>
<sequence length="140" mass="16628">MVHCVAYGCNQKSDDGTKGFFLFPKDHVYRKKWIKAVGSNRERDRKVVPFTPTATSRLCIRHFEDSFFFTPFFLPTIFTETFEYKKKTLPSPEKFGPPKYRRKRYGTLDELLEKHDSQQAEAASEERHLIEEQLRMEEQL</sequence>
<keyword evidence="16" id="KW-1185">Reference proteome</keyword>
<keyword evidence="4 12" id="KW-0863">Zinc-finger</keyword>
<keyword evidence="7 13" id="KW-0175">Coiled coil</keyword>
<reference evidence="15 16" key="1">
    <citation type="submission" date="2024-11" db="EMBL/GenBank/DDBJ databases">
        <title>Chromosome-level genome assembly of the freshwater bivalve Anodonta woodiana.</title>
        <authorList>
            <person name="Chen X."/>
        </authorList>
    </citation>
    <scope>NUCLEOTIDE SEQUENCE [LARGE SCALE GENOMIC DNA]</scope>
    <source>
        <strain evidence="15">MN2024</strain>
        <tissue evidence="15">Gills</tissue>
    </source>
</reference>
<dbReference type="AlphaFoldDB" id="A0ABD3XAT2"/>
<dbReference type="Pfam" id="PF05485">
    <property type="entry name" value="THAP"/>
    <property type="match status" value="1"/>
</dbReference>
<gene>
    <name evidence="15" type="ORF">ACJMK2_028391</name>
</gene>
<evidence type="ECO:0000256" key="12">
    <source>
        <dbReference type="PROSITE-ProRule" id="PRU00309"/>
    </source>
</evidence>
<keyword evidence="9" id="KW-0804">Transcription</keyword>
<evidence type="ECO:0000256" key="8">
    <source>
        <dbReference type="ARBA" id="ARBA00023125"/>
    </source>
</evidence>
<dbReference type="GO" id="GO:0008270">
    <property type="term" value="F:zinc ion binding"/>
    <property type="evidence" value="ECO:0007669"/>
    <property type="project" value="UniProtKB-KW"/>
</dbReference>
<evidence type="ECO:0000256" key="9">
    <source>
        <dbReference type="ARBA" id="ARBA00023163"/>
    </source>
</evidence>
<evidence type="ECO:0000256" key="11">
    <source>
        <dbReference type="ARBA" id="ARBA00023306"/>
    </source>
</evidence>
<organism evidence="15 16">
    <name type="scientific">Sinanodonta woodiana</name>
    <name type="common">Chinese pond mussel</name>
    <name type="synonym">Anodonta woodiana</name>
    <dbReference type="NCBI Taxonomy" id="1069815"/>
    <lineage>
        <taxon>Eukaryota</taxon>
        <taxon>Metazoa</taxon>
        <taxon>Spiralia</taxon>
        <taxon>Lophotrochozoa</taxon>
        <taxon>Mollusca</taxon>
        <taxon>Bivalvia</taxon>
        <taxon>Autobranchia</taxon>
        <taxon>Heteroconchia</taxon>
        <taxon>Palaeoheterodonta</taxon>
        <taxon>Unionida</taxon>
        <taxon>Unionoidea</taxon>
        <taxon>Unionidae</taxon>
        <taxon>Unioninae</taxon>
        <taxon>Sinanodonta</taxon>
    </lineage>
</organism>
<feature type="domain" description="THAP-type" evidence="14">
    <location>
        <begin position="1"/>
        <end position="78"/>
    </location>
</feature>
<keyword evidence="5" id="KW-0862">Zinc</keyword>
<evidence type="ECO:0000313" key="16">
    <source>
        <dbReference type="Proteomes" id="UP001634394"/>
    </source>
</evidence>
<keyword evidence="10" id="KW-0539">Nucleus</keyword>
<evidence type="ECO:0000256" key="4">
    <source>
        <dbReference type="ARBA" id="ARBA00022771"/>
    </source>
</evidence>
<evidence type="ECO:0000256" key="5">
    <source>
        <dbReference type="ARBA" id="ARBA00022833"/>
    </source>
</evidence>
<dbReference type="SUPFAM" id="SSF57716">
    <property type="entry name" value="Glucocorticoid receptor-like (DNA-binding domain)"/>
    <property type="match status" value="1"/>
</dbReference>
<evidence type="ECO:0000256" key="13">
    <source>
        <dbReference type="SAM" id="Coils"/>
    </source>
</evidence>
<dbReference type="PANTHER" id="PTHR46600:SF1">
    <property type="entry name" value="THAP DOMAIN-CONTAINING PROTEIN 1"/>
    <property type="match status" value="1"/>
</dbReference>
<proteinExistence type="inferred from homology"/>
<evidence type="ECO:0000259" key="14">
    <source>
        <dbReference type="PROSITE" id="PS50950"/>
    </source>
</evidence>
<protein>
    <recommendedName>
        <fullName evidence="14">THAP-type domain-containing protein</fullName>
    </recommendedName>
</protein>
<keyword evidence="11" id="KW-0131">Cell cycle</keyword>
<accession>A0ABD3XAT2</accession>
<keyword evidence="3" id="KW-0479">Metal-binding</keyword>
<dbReference type="SMART" id="SM00980">
    <property type="entry name" value="THAP"/>
    <property type="match status" value="1"/>
</dbReference>
<evidence type="ECO:0000256" key="7">
    <source>
        <dbReference type="ARBA" id="ARBA00023054"/>
    </source>
</evidence>
<evidence type="ECO:0000256" key="3">
    <source>
        <dbReference type="ARBA" id="ARBA00022723"/>
    </source>
</evidence>
<keyword evidence="6" id="KW-0805">Transcription regulation</keyword>
<dbReference type="InterPro" id="IPR006612">
    <property type="entry name" value="THAP_Znf"/>
</dbReference>
<keyword evidence="8 12" id="KW-0238">DNA-binding</keyword>
<evidence type="ECO:0000256" key="10">
    <source>
        <dbReference type="ARBA" id="ARBA00023242"/>
    </source>
</evidence>
<dbReference type="InterPro" id="IPR026516">
    <property type="entry name" value="THAP1/10"/>
</dbReference>
<feature type="coiled-coil region" evidence="13">
    <location>
        <begin position="108"/>
        <end position="140"/>
    </location>
</feature>
<evidence type="ECO:0000256" key="1">
    <source>
        <dbReference type="ARBA" id="ARBA00004642"/>
    </source>
</evidence>
<evidence type="ECO:0000313" key="15">
    <source>
        <dbReference type="EMBL" id="KAL3882010.1"/>
    </source>
</evidence>
<name>A0ABD3XAT2_SINWO</name>
<comment type="similarity">
    <text evidence="2">Belongs to the THAP1 family.</text>
</comment>
<dbReference type="Proteomes" id="UP001634394">
    <property type="component" value="Unassembled WGS sequence"/>
</dbReference>
<comment type="subcellular location">
    <subcellularLocation>
        <location evidence="1">Nucleus</location>
        <location evidence="1">Nucleoplasm</location>
    </subcellularLocation>
</comment>
<comment type="caution">
    <text evidence="15">The sequence shown here is derived from an EMBL/GenBank/DDBJ whole genome shotgun (WGS) entry which is preliminary data.</text>
</comment>
<dbReference type="EMBL" id="JBJQND010000003">
    <property type="protein sequence ID" value="KAL3882010.1"/>
    <property type="molecule type" value="Genomic_DNA"/>
</dbReference>
<evidence type="ECO:0000256" key="6">
    <source>
        <dbReference type="ARBA" id="ARBA00023015"/>
    </source>
</evidence>
<dbReference type="GO" id="GO:0005654">
    <property type="term" value="C:nucleoplasm"/>
    <property type="evidence" value="ECO:0007669"/>
    <property type="project" value="UniProtKB-SubCell"/>
</dbReference>
<evidence type="ECO:0000256" key="2">
    <source>
        <dbReference type="ARBA" id="ARBA00006177"/>
    </source>
</evidence>